<dbReference type="Proteomes" id="UP000006294">
    <property type="component" value="Chromosome"/>
</dbReference>
<dbReference type="RefSeq" id="WP_015008938.1">
    <property type="nucleotide sequence ID" value="NC_018704.1"/>
</dbReference>
<reference evidence="1 2" key="1">
    <citation type="submission" date="2011-01" db="EMBL/GenBank/DDBJ databases">
        <title>Whole genome sequence of Amphibacillus xylinus NBRC 15112.</title>
        <authorList>
            <person name="Nakazawa H."/>
            <person name="Katano Y."/>
            <person name="Nakamura S."/>
            <person name="Sasagawa M."/>
            <person name="Fukada J."/>
            <person name="Arai T."/>
            <person name="Sasakura N."/>
            <person name="Mochizuki D."/>
            <person name="Hosoyama A."/>
            <person name="Harada K."/>
            <person name="Horikawa H."/>
            <person name="Kato Y."/>
            <person name="Harada T."/>
            <person name="Sasaki K."/>
            <person name="Sekiguchi M."/>
            <person name="Hodoyama M."/>
            <person name="Nishiko R."/>
            <person name="Narita H."/>
            <person name="Hanamaki A."/>
            <person name="Hata C."/>
            <person name="Konno Y."/>
            <person name="Niimura Y."/>
            <person name="Yamazaki S."/>
            <person name="Fujita N."/>
        </authorList>
    </citation>
    <scope>NUCLEOTIDE SEQUENCE [LARGE SCALE GENOMIC DNA]</scope>
    <source>
        <strain evidence="2">ATCC 51415 / DSM 6626 / JCM 7361 / LMG 17667 / NBRC 15112 / Ep01</strain>
    </source>
</reference>
<protein>
    <submittedName>
        <fullName evidence="1">Uncharacterized protein</fullName>
    </submittedName>
</protein>
<evidence type="ECO:0000313" key="2">
    <source>
        <dbReference type="Proteomes" id="UP000006294"/>
    </source>
</evidence>
<name>K0IZD4_AMPXN</name>
<sequence>MGKKKEDPYSINRILKIIHMYHINMKNIKEMEQELSSVGVSQYGIEATLPKGNAISKVVENEAIRLVESSRYWSETVTDMKYIQDRWHRITDEKEAMILNLRLDGLSMSEISRIVNMDRSHLYKVLRKIARTIKGYPQVYATDTTN</sequence>
<dbReference type="EMBL" id="AP012050">
    <property type="protein sequence ID" value="BAM46332.1"/>
    <property type="molecule type" value="Genomic_DNA"/>
</dbReference>
<accession>K0IZD4</accession>
<evidence type="ECO:0000313" key="1">
    <source>
        <dbReference type="EMBL" id="BAM46332.1"/>
    </source>
</evidence>
<proteinExistence type="predicted"/>
<keyword evidence="2" id="KW-1185">Reference proteome</keyword>
<dbReference type="PATRIC" id="fig|698758.3.peg.203"/>
<dbReference type="OrthoDB" id="8910390at2"/>
<dbReference type="InterPro" id="IPR013324">
    <property type="entry name" value="RNA_pol_sigma_r3/r4-like"/>
</dbReference>
<dbReference type="HOGENOM" id="CLU_132681_0_0_9"/>
<organism evidence="1 2">
    <name type="scientific">Amphibacillus xylanus (strain ATCC 51415 / DSM 6626 / JCM 7361 / LMG 17667 / NBRC 15112 / Ep01)</name>
    <dbReference type="NCBI Taxonomy" id="698758"/>
    <lineage>
        <taxon>Bacteria</taxon>
        <taxon>Bacillati</taxon>
        <taxon>Bacillota</taxon>
        <taxon>Bacilli</taxon>
        <taxon>Bacillales</taxon>
        <taxon>Bacillaceae</taxon>
        <taxon>Amphibacillus</taxon>
    </lineage>
</organism>
<gene>
    <name evidence="1" type="ordered locus">AXY_02000</name>
</gene>
<dbReference type="STRING" id="698758.AXY_02000"/>
<dbReference type="KEGG" id="axl:AXY_02000"/>
<dbReference type="AlphaFoldDB" id="K0IZD4"/>
<dbReference type="SUPFAM" id="SSF88659">
    <property type="entry name" value="Sigma3 and sigma4 domains of RNA polymerase sigma factors"/>
    <property type="match status" value="1"/>
</dbReference>
<dbReference type="Gene3D" id="1.10.10.60">
    <property type="entry name" value="Homeodomain-like"/>
    <property type="match status" value="1"/>
</dbReference>